<name>A0AC60PHU1_IXOPE</name>
<gene>
    <name evidence="1" type="ORF">HPB47_003707</name>
</gene>
<sequence>MDAPRALFLLHTRHYVPLPPAAKIVARINPMEVLSTLSLSASKLCLLRTRLALKPKAFHHKIFDGTSTKVHVAAFRAVSDNPVEARQVTALEAGQTNVTVMFDGNWQKHGHKSHNRVVTAILSTQASAWTWIVEERDKEVWQEFHGPVCEKNVNCSSDAMKIEPAPRIWKTAEVYGSTMVTKEDCTNRVARCLGSVPRKLKVPLPRGGKLGDKVIQKLRNNYRVAIAIHGMYCAIWASYLHSCSTNDASSRKFCPDGEESWCKHKRAHALQGPTLDHTPLMTKTRGKAALAILQTRYRCQAPRSLPAGKDPERCRVFE</sequence>
<evidence type="ECO:0000313" key="2">
    <source>
        <dbReference type="Proteomes" id="UP000805193"/>
    </source>
</evidence>
<dbReference type="Proteomes" id="UP000805193">
    <property type="component" value="Unassembled WGS sequence"/>
</dbReference>
<dbReference type="EMBL" id="JABSTQ010010549">
    <property type="protein sequence ID" value="KAG0420056.1"/>
    <property type="molecule type" value="Genomic_DNA"/>
</dbReference>
<accession>A0AC60PHU1</accession>
<organism evidence="1 2">
    <name type="scientific">Ixodes persulcatus</name>
    <name type="common">Taiga tick</name>
    <dbReference type="NCBI Taxonomy" id="34615"/>
    <lineage>
        <taxon>Eukaryota</taxon>
        <taxon>Metazoa</taxon>
        <taxon>Ecdysozoa</taxon>
        <taxon>Arthropoda</taxon>
        <taxon>Chelicerata</taxon>
        <taxon>Arachnida</taxon>
        <taxon>Acari</taxon>
        <taxon>Parasitiformes</taxon>
        <taxon>Ixodida</taxon>
        <taxon>Ixodoidea</taxon>
        <taxon>Ixodidae</taxon>
        <taxon>Ixodinae</taxon>
        <taxon>Ixodes</taxon>
    </lineage>
</organism>
<protein>
    <submittedName>
        <fullName evidence="1">Uncharacterized protein</fullName>
    </submittedName>
</protein>
<evidence type="ECO:0000313" key="1">
    <source>
        <dbReference type="EMBL" id="KAG0420056.1"/>
    </source>
</evidence>
<reference evidence="1 2" key="1">
    <citation type="journal article" date="2020" name="Cell">
        <title>Large-Scale Comparative Analyses of Tick Genomes Elucidate Their Genetic Diversity and Vector Capacities.</title>
        <authorList>
            <consortium name="Tick Genome and Microbiome Consortium (TIGMIC)"/>
            <person name="Jia N."/>
            <person name="Wang J."/>
            <person name="Shi W."/>
            <person name="Du L."/>
            <person name="Sun Y."/>
            <person name="Zhan W."/>
            <person name="Jiang J.F."/>
            <person name="Wang Q."/>
            <person name="Zhang B."/>
            <person name="Ji P."/>
            <person name="Bell-Sakyi L."/>
            <person name="Cui X.M."/>
            <person name="Yuan T.T."/>
            <person name="Jiang B.G."/>
            <person name="Yang W.F."/>
            <person name="Lam T.T."/>
            <person name="Chang Q.C."/>
            <person name="Ding S.J."/>
            <person name="Wang X.J."/>
            <person name="Zhu J.G."/>
            <person name="Ruan X.D."/>
            <person name="Zhao L."/>
            <person name="Wei J.T."/>
            <person name="Ye R.Z."/>
            <person name="Que T.C."/>
            <person name="Du C.H."/>
            <person name="Zhou Y.H."/>
            <person name="Cheng J.X."/>
            <person name="Dai P.F."/>
            <person name="Guo W.B."/>
            <person name="Han X.H."/>
            <person name="Huang E.J."/>
            <person name="Li L.F."/>
            <person name="Wei W."/>
            <person name="Gao Y.C."/>
            <person name="Liu J.Z."/>
            <person name="Shao H.Z."/>
            <person name="Wang X."/>
            <person name="Wang C.C."/>
            <person name="Yang T.C."/>
            <person name="Huo Q.B."/>
            <person name="Li W."/>
            <person name="Chen H.Y."/>
            <person name="Chen S.E."/>
            <person name="Zhou L.G."/>
            <person name="Ni X.B."/>
            <person name="Tian J.H."/>
            <person name="Sheng Y."/>
            <person name="Liu T."/>
            <person name="Pan Y.S."/>
            <person name="Xia L.Y."/>
            <person name="Li J."/>
            <person name="Zhao F."/>
            <person name="Cao W.C."/>
        </authorList>
    </citation>
    <scope>NUCLEOTIDE SEQUENCE [LARGE SCALE GENOMIC DNA]</scope>
    <source>
        <strain evidence="1">Iper-2018</strain>
    </source>
</reference>
<comment type="caution">
    <text evidence="1">The sequence shown here is derived from an EMBL/GenBank/DDBJ whole genome shotgun (WGS) entry which is preliminary data.</text>
</comment>
<proteinExistence type="predicted"/>
<keyword evidence="2" id="KW-1185">Reference proteome</keyword>